<dbReference type="EMBL" id="CP089983">
    <property type="protein sequence ID" value="WXB06085.1"/>
    <property type="molecule type" value="Genomic_DNA"/>
</dbReference>
<name>A0ABZ2L6U8_9BACT</name>
<gene>
    <name evidence="2" type="ORF">LVJ94_02255</name>
</gene>
<dbReference type="Pfam" id="PF12973">
    <property type="entry name" value="Cupin_7"/>
    <property type="match status" value="1"/>
</dbReference>
<dbReference type="InterPro" id="IPR011051">
    <property type="entry name" value="RmlC_Cupin_sf"/>
</dbReference>
<protein>
    <submittedName>
        <fullName evidence="2">Cupin domain-containing protein</fullName>
    </submittedName>
</protein>
<proteinExistence type="predicted"/>
<reference evidence="2" key="1">
    <citation type="submission" date="2021-12" db="EMBL/GenBank/DDBJ databases">
        <title>Discovery of the Pendulisporaceae a myxobacterial family with distinct sporulation behavior and unique specialized metabolism.</title>
        <authorList>
            <person name="Garcia R."/>
            <person name="Popoff A."/>
            <person name="Bader C.D."/>
            <person name="Loehr J."/>
            <person name="Walesch S."/>
            <person name="Walt C."/>
            <person name="Boldt J."/>
            <person name="Bunk B."/>
            <person name="Haeckl F.J.F.P.J."/>
            <person name="Gunesch A.P."/>
            <person name="Birkelbach J."/>
            <person name="Nuebel U."/>
            <person name="Pietschmann T."/>
            <person name="Bach T."/>
            <person name="Mueller R."/>
        </authorList>
    </citation>
    <scope>NUCLEOTIDE SEQUENCE</scope>
    <source>
        <strain evidence="2">MSr11367</strain>
    </source>
</reference>
<sequence>MTATTYRSHLEQPFKTVGLGVHVSVLRRHGGQDDGMTMVFRMDKGAQAPHHSHPGGEETYLVSGKLRVGSRVLLPGDYLWTEPGEVHDGFAEEDSLFFVVLPGGVQLTEGDHEIRPAIRTK</sequence>
<evidence type="ECO:0000259" key="1">
    <source>
        <dbReference type="Pfam" id="PF12973"/>
    </source>
</evidence>
<dbReference type="Proteomes" id="UP001374803">
    <property type="component" value="Chromosome"/>
</dbReference>
<dbReference type="InterPro" id="IPR025979">
    <property type="entry name" value="ChrR-like_cupin_dom"/>
</dbReference>
<dbReference type="InterPro" id="IPR014710">
    <property type="entry name" value="RmlC-like_jellyroll"/>
</dbReference>
<keyword evidence="3" id="KW-1185">Reference proteome</keyword>
<dbReference type="RefSeq" id="WP_394835736.1">
    <property type="nucleotide sequence ID" value="NZ_CP089929.1"/>
</dbReference>
<evidence type="ECO:0000313" key="2">
    <source>
        <dbReference type="EMBL" id="WXB06085.1"/>
    </source>
</evidence>
<feature type="domain" description="ChrR-like cupin" evidence="1">
    <location>
        <begin position="12"/>
        <end position="100"/>
    </location>
</feature>
<organism evidence="2 3">
    <name type="scientific">Pendulispora rubella</name>
    <dbReference type="NCBI Taxonomy" id="2741070"/>
    <lineage>
        <taxon>Bacteria</taxon>
        <taxon>Pseudomonadati</taxon>
        <taxon>Myxococcota</taxon>
        <taxon>Myxococcia</taxon>
        <taxon>Myxococcales</taxon>
        <taxon>Sorangiineae</taxon>
        <taxon>Pendulisporaceae</taxon>
        <taxon>Pendulispora</taxon>
    </lineage>
</organism>
<accession>A0ABZ2L6U8</accession>
<dbReference type="SUPFAM" id="SSF51182">
    <property type="entry name" value="RmlC-like cupins"/>
    <property type="match status" value="1"/>
</dbReference>
<evidence type="ECO:0000313" key="3">
    <source>
        <dbReference type="Proteomes" id="UP001374803"/>
    </source>
</evidence>
<dbReference type="Gene3D" id="2.60.120.10">
    <property type="entry name" value="Jelly Rolls"/>
    <property type="match status" value="1"/>
</dbReference>